<evidence type="ECO:0000256" key="1">
    <source>
        <dbReference type="SAM" id="Phobius"/>
    </source>
</evidence>
<accession>A0A179T0F1</accession>
<comment type="caution">
    <text evidence="2">The sequence shown here is derived from an EMBL/GenBank/DDBJ whole genome shotgun (WGS) entry which is preliminary data.</text>
</comment>
<dbReference type="InterPro" id="IPR020258">
    <property type="entry name" value="Uncharacterised_YbeF"/>
</dbReference>
<dbReference type="STRING" id="152268.A6K24_20505"/>
<sequence>MEFMLILFIFPAIVLIMSVVGYVLTKKSYATPALIFVLSSFLMLLFFNESFFIWVIVYTLLSGILTLMMAFFTNRKEGK</sequence>
<dbReference type="EMBL" id="LWSG01000010">
    <property type="protein sequence ID" value="OAS87084.1"/>
    <property type="molecule type" value="Genomic_DNA"/>
</dbReference>
<feature type="transmembrane region" description="Helical" evidence="1">
    <location>
        <begin position="6"/>
        <end position="24"/>
    </location>
</feature>
<keyword evidence="3" id="KW-1185">Reference proteome</keyword>
<dbReference type="OrthoDB" id="2973177at2"/>
<keyword evidence="1" id="KW-0472">Membrane</keyword>
<keyword evidence="1" id="KW-0812">Transmembrane</keyword>
<organism evidence="2 3">
    <name type="scientific">Metabacillus litoralis</name>
    <dbReference type="NCBI Taxonomy" id="152268"/>
    <lineage>
        <taxon>Bacteria</taxon>
        <taxon>Bacillati</taxon>
        <taxon>Bacillota</taxon>
        <taxon>Bacilli</taxon>
        <taxon>Bacillales</taxon>
        <taxon>Bacillaceae</taxon>
        <taxon>Metabacillus</taxon>
    </lineage>
</organism>
<keyword evidence="1" id="KW-1133">Transmembrane helix</keyword>
<dbReference type="RefSeq" id="WP_066330284.1">
    <property type="nucleotide sequence ID" value="NZ_LWSG01000010.1"/>
</dbReference>
<name>A0A179T0F1_9BACI</name>
<reference evidence="3" key="1">
    <citation type="submission" date="2016-04" db="EMBL/GenBank/DDBJ databases">
        <authorList>
            <person name="Lyu Z."/>
            <person name="Lyu W."/>
        </authorList>
    </citation>
    <scope>NUCLEOTIDE SEQUENCE [LARGE SCALE GENOMIC DNA]</scope>
    <source>
        <strain evidence="3">C44</strain>
    </source>
</reference>
<evidence type="ECO:0000313" key="2">
    <source>
        <dbReference type="EMBL" id="OAS87084.1"/>
    </source>
</evidence>
<gene>
    <name evidence="2" type="ORF">A6K24_20505</name>
</gene>
<protein>
    <recommendedName>
        <fullName evidence="4">DUF2651 domain-containing protein</fullName>
    </recommendedName>
</protein>
<proteinExistence type="predicted"/>
<evidence type="ECO:0000313" key="3">
    <source>
        <dbReference type="Proteomes" id="UP000078534"/>
    </source>
</evidence>
<feature type="transmembrane region" description="Helical" evidence="1">
    <location>
        <begin position="53"/>
        <end position="72"/>
    </location>
</feature>
<dbReference type="Proteomes" id="UP000078534">
    <property type="component" value="Unassembled WGS sequence"/>
</dbReference>
<dbReference type="AlphaFoldDB" id="A0A179T0F1"/>
<dbReference type="Pfam" id="PF10852">
    <property type="entry name" value="DUF2651"/>
    <property type="match status" value="1"/>
</dbReference>
<feature type="transmembrane region" description="Helical" evidence="1">
    <location>
        <begin position="29"/>
        <end position="47"/>
    </location>
</feature>
<evidence type="ECO:0008006" key="4">
    <source>
        <dbReference type="Google" id="ProtNLM"/>
    </source>
</evidence>